<organism evidence="1 2">
    <name type="scientific">Microbacterium immunditiarum</name>
    <dbReference type="NCBI Taxonomy" id="337480"/>
    <lineage>
        <taxon>Bacteria</taxon>
        <taxon>Bacillati</taxon>
        <taxon>Actinomycetota</taxon>
        <taxon>Actinomycetes</taxon>
        <taxon>Micrococcales</taxon>
        <taxon>Microbacteriaceae</taxon>
        <taxon>Microbacterium</taxon>
    </lineage>
</organism>
<dbReference type="GO" id="GO:0003677">
    <property type="term" value="F:DNA binding"/>
    <property type="evidence" value="ECO:0007669"/>
    <property type="project" value="InterPro"/>
</dbReference>
<dbReference type="RefSeq" id="WP_218852895.1">
    <property type="nucleotide sequence ID" value="NZ_JACCBV010000001.1"/>
</dbReference>
<gene>
    <name evidence="1" type="ORF">BJ991_001478</name>
</gene>
<dbReference type="Proteomes" id="UP000576969">
    <property type="component" value="Unassembled WGS sequence"/>
</dbReference>
<reference evidence="1 2" key="1">
    <citation type="submission" date="2020-07" db="EMBL/GenBank/DDBJ databases">
        <title>Sequencing the genomes of 1000 actinobacteria strains.</title>
        <authorList>
            <person name="Klenk H.-P."/>
        </authorList>
    </citation>
    <scope>NUCLEOTIDE SEQUENCE [LARGE SCALE GENOMIC DNA]</scope>
    <source>
        <strain evidence="1 2">DSM 24662</strain>
    </source>
</reference>
<dbReference type="InterPro" id="IPR010093">
    <property type="entry name" value="SinI_DNA-bd"/>
</dbReference>
<name>A0A7Y9KJ55_9MICO</name>
<dbReference type="AlphaFoldDB" id="A0A7Y9KJ55"/>
<dbReference type="EMBL" id="JACCBV010000001">
    <property type="protein sequence ID" value="NYE19450.1"/>
    <property type="molecule type" value="Genomic_DNA"/>
</dbReference>
<keyword evidence="2" id="KW-1185">Reference proteome</keyword>
<comment type="caution">
    <text evidence="1">The sequence shown here is derived from an EMBL/GenBank/DDBJ whole genome shotgun (WGS) entry which is preliminary data.</text>
</comment>
<evidence type="ECO:0000313" key="1">
    <source>
        <dbReference type="EMBL" id="NYE19450.1"/>
    </source>
</evidence>
<protein>
    <submittedName>
        <fullName evidence="1">Excisionase family DNA binding protein</fullName>
    </submittedName>
</protein>
<accession>A0A7Y9KJ55</accession>
<proteinExistence type="predicted"/>
<dbReference type="NCBIfam" id="TIGR01764">
    <property type="entry name" value="excise"/>
    <property type="match status" value="1"/>
</dbReference>
<evidence type="ECO:0000313" key="2">
    <source>
        <dbReference type="Proteomes" id="UP000576969"/>
    </source>
</evidence>
<sequence>MIRLDPKLEQAIVSAVSPEAIGRDKRAYTVHEAAIYIGRSDSFLRQLKRDNKIVARRDGKLLIFFREDLDDYLDSLKVD</sequence>